<protein>
    <recommendedName>
        <fullName evidence="8">Protein kinase domain-containing protein</fullName>
    </recommendedName>
</protein>
<reference evidence="9 10" key="1">
    <citation type="submission" date="2016-11" db="EMBL/GenBank/DDBJ databases">
        <title>The macronuclear genome of Stentor coeruleus: a giant cell with tiny introns.</title>
        <authorList>
            <person name="Slabodnick M."/>
            <person name="Ruby J.G."/>
            <person name="Reiff S.B."/>
            <person name="Swart E.C."/>
            <person name="Gosai S."/>
            <person name="Prabakaran S."/>
            <person name="Witkowska E."/>
            <person name="Larue G.E."/>
            <person name="Fisher S."/>
            <person name="Freeman R.M."/>
            <person name="Gunawardena J."/>
            <person name="Chu W."/>
            <person name="Stover N.A."/>
            <person name="Gregory B.D."/>
            <person name="Nowacki M."/>
            <person name="Derisi J."/>
            <person name="Roy S.W."/>
            <person name="Marshall W.F."/>
            <person name="Sood P."/>
        </authorList>
    </citation>
    <scope>NUCLEOTIDE SEQUENCE [LARGE SCALE GENOMIC DNA]</scope>
    <source>
        <strain evidence="9">WM001</strain>
    </source>
</reference>
<proteinExistence type="inferred from homology"/>
<dbReference type="Pfam" id="PF00069">
    <property type="entry name" value="Pkinase"/>
    <property type="match status" value="1"/>
</dbReference>
<comment type="caution">
    <text evidence="9">The sequence shown here is derived from an EMBL/GenBank/DDBJ whole genome shotgun (WGS) entry which is preliminary data.</text>
</comment>
<dbReference type="InterPro" id="IPR011009">
    <property type="entry name" value="Kinase-like_dom_sf"/>
</dbReference>
<feature type="binding site" evidence="6">
    <location>
        <position position="81"/>
    </location>
    <ligand>
        <name>ATP</name>
        <dbReference type="ChEBI" id="CHEBI:30616"/>
    </ligand>
</feature>
<dbReference type="PROSITE" id="PS50011">
    <property type="entry name" value="PROTEIN_KINASE_DOM"/>
    <property type="match status" value="1"/>
</dbReference>
<comment type="similarity">
    <text evidence="7">Belongs to the protein kinase superfamily.</text>
</comment>
<dbReference type="InterPro" id="IPR000719">
    <property type="entry name" value="Prot_kinase_dom"/>
</dbReference>
<evidence type="ECO:0000256" key="7">
    <source>
        <dbReference type="RuleBase" id="RU000304"/>
    </source>
</evidence>
<dbReference type="InterPro" id="IPR017441">
    <property type="entry name" value="Protein_kinase_ATP_BS"/>
</dbReference>
<keyword evidence="2" id="KW-0808">Transferase</keyword>
<dbReference type="PROSITE" id="PS00108">
    <property type="entry name" value="PROTEIN_KINASE_ST"/>
    <property type="match status" value="1"/>
</dbReference>
<keyword evidence="3 6" id="KW-0547">Nucleotide-binding</keyword>
<keyword evidence="1 7" id="KW-0723">Serine/threonine-protein kinase</keyword>
<dbReference type="PANTHER" id="PTHR48016">
    <property type="entry name" value="MAP KINASE KINASE KINASE SSK2-RELATED-RELATED"/>
    <property type="match status" value="1"/>
</dbReference>
<dbReference type="Proteomes" id="UP000187209">
    <property type="component" value="Unassembled WGS sequence"/>
</dbReference>
<name>A0A1R2CPV7_9CILI</name>
<dbReference type="PRINTS" id="PR00109">
    <property type="entry name" value="TYRKINASE"/>
</dbReference>
<dbReference type="CDD" id="cd06606">
    <property type="entry name" value="STKc_MAPKKK"/>
    <property type="match status" value="1"/>
</dbReference>
<dbReference type="GO" id="GO:0005524">
    <property type="term" value="F:ATP binding"/>
    <property type="evidence" value="ECO:0007669"/>
    <property type="project" value="UniProtKB-UniRule"/>
</dbReference>
<sequence>MGSSCCKTGEIRPSMSLQLERSNSPKNLLNNKPDVTTEKIMDHSPMQRTIMWRQGNLIGEGVYGKVFQAMDQDTGELLAVKIIKLSNNSETAEKQFYLLSQEIELLKSLRHINIIKYYQTDISMDSKCVNILLEYVTGGSLRDLLMKYGRFSENIIKNYVVQMVKGLVYLHSKNIVHRDLKSANILVTEDAVIKLSDFGCSRKMENGDVSMSIKGSPYWMAPEVVLQEGHGSPSDIWSLGCLIIEMASGKPPWSEISNKASDIIKLISMPGRVPRIPELSDDLKDVVKKCLNRDPSLRPTAKQLLLHKCIANYSMSTSHSYVSKNSTNGWA</sequence>
<keyword evidence="10" id="KW-1185">Reference proteome</keyword>
<dbReference type="Gene3D" id="1.10.510.10">
    <property type="entry name" value="Transferase(Phosphotransferase) domain 1"/>
    <property type="match status" value="1"/>
</dbReference>
<evidence type="ECO:0000256" key="6">
    <source>
        <dbReference type="PROSITE-ProRule" id="PRU10141"/>
    </source>
</evidence>
<gene>
    <name evidence="9" type="ORF">SteCoe_6503</name>
</gene>
<evidence type="ECO:0000256" key="5">
    <source>
        <dbReference type="ARBA" id="ARBA00022840"/>
    </source>
</evidence>
<evidence type="ECO:0000256" key="4">
    <source>
        <dbReference type="ARBA" id="ARBA00022777"/>
    </source>
</evidence>
<feature type="domain" description="Protein kinase" evidence="8">
    <location>
        <begin position="52"/>
        <end position="310"/>
    </location>
</feature>
<dbReference type="EMBL" id="MPUH01000090">
    <property type="protein sequence ID" value="OMJ91038.1"/>
    <property type="molecule type" value="Genomic_DNA"/>
</dbReference>
<dbReference type="Gene3D" id="3.30.200.20">
    <property type="entry name" value="Phosphorylase Kinase, domain 1"/>
    <property type="match status" value="1"/>
</dbReference>
<dbReference type="SMART" id="SM00220">
    <property type="entry name" value="S_TKc"/>
    <property type="match status" value="1"/>
</dbReference>
<dbReference type="InterPro" id="IPR008271">
    <property type="entry name" value="Ser/Thr_kinase_AS"/>
</dbReference>
<evidence type="ECO:0000259" key="8">
    <source>
        <dbReference type="PROSITE" id="PS50011"/>
    </source>
</evidence>
<keyword evidence="5 6" id="KW-0067">ATP-binding</keyword>
<dbReference type="GO" id="GO:0004674">
    <property type="term" value="F:protein serine/threonine kinase activity"/>
    <property type="evidence" value="ECO:0007669"/>
    <property type="project" value="UniProtKB-KW"/>
</dbReference>
<dbReference type="PROSITE" id="PS00107">
    <property type="entry name" value="PROTEIN_KINASE_ATP"/>
    <property type="match status" value="1"/>
</dbReference>
<dbReference type="SUPFAM" id="SSF56112">
    <property type="entry name" value="Protein kinase-like (PK-like)"/>
    <property type="match status" value="1"/>
</dbReference>
<dbReference type="OrthoDB" id="2914378at2759"/>
<evidence type="ECO:0000256" key="2">
    <source>
        <dbReference type="ARBA" id="ARBA00022679"/>
    </source>
</evidence>
<evidence type="ECO:0000313" key="10">
    <source>
        <dbReference type="Proteomes" id="UP000187209"/>
    </source>
</evidence>
<evidence type="ECO:0000256" key="1">
    <source>
        <dbReference type="ARBA" id="ARBA00022527"/>
    </source>
</evidence>
<evidence type="ECO:0000313" key="9">
    <source>
        <dbReference type="EMBL" id="OMJ91038.1"/>
    </source>
</evidence>
<accession>A0A1R2CPV7</accession>
<evidence type="ECO:0000256" key="3">
    <source>
        <dbReference type="ARBA" id="ARBA00022741"/>
    </source>
</evidence>
<organism evidence="9 10">
    <name type="scientific">Stentor coeruleus</name>
    <dbReference type="NCBI Taxonomy" id="5963"/>
    <lineage>
        <taxon>Eukaryota</taxon>
        <taxon>Sar</taxon>
        <taxon>Alveolata</taxon>
        <taxon>Ciliophora</taxon>
        <taxon>Postciliodesmatophora</taxon>
        <taxon>Heterotrichea</taxon>
        <taxon>Heterotrichida</taxon>
        <taxon>Stentoridae</taxon>
        <taxon>Stentor</taxon>
    </lineage>
</organism>
<dbReference type="InterPro" id="IPR050538">
    <property type="entry name" value="MAP_kinase_kinase_kinase"/>
</dbReference>
<dbReference type="InterPro" id="IPR001245">
    <property type="entry name" value="Ser-Thr/Tyr_kinase_cat_dom"/>
</dbReference>
<dbReference type="AlphaFoldDB" id="A0A1R2CPV7"/>
<keyword evidence="4" id="KW-0418">Kinase</keyword>